<dbReference type="InterPro" id="IPR027785">
    <property type="entry name" value="UvrD-like_helicase_C"/>
</dbReference>
<dbReference type="CDD" id="cd18809">
    <property type="entry name" value="SF1_C_RecD"/>
    <property type="match status" value="1"/>
</dbReference>
<keyword evidence="2 3" id="KW-0067">ATP-binding</keyword>
<dbReference type="PANTHER" id="PTHR43788">
    <property type="entry name" value="DNA2/NAM7 HELICASE FAMILY MEMBER"/>
    <property type="match status" value="1"/>
</dbReference>
<dbReference type="GO" id="GO:0043139">
    <property type="term" value="F:5'-3' DNA helicase activity"/>
    <property type="evidence" value="ECO:0007669"/>
    <property type="project" value="UniProtKB-UniRule"/>
</dbReference>
<dbReference type="PANTHER" id="PTHR43788:SF6">
    <property type="entry name" value="DNA HELICASE B"/>
    <property type="match status" value="1"/>
</dbReference>
<keyword evidence="1 3" id="KW-0547">Nucleotide-binding</keyword>
<evidence type="ECO:0000256" key="2">
    <source>
        <dbReference type="ARBA" id="ARBA00022840"/>
    </source>
</evidence>
<dbReference type="InterPro" id="IPR050534">
    <property type="entry name" value="Coronavir_polyprotein_1ab"/>
</dbReference>
<dbReference type="EC" id="5.6.2.3" evidence="3"/>
<feature type="binding site" evidence="3">
    <location>
        <begin position="170"/>
        <end position="177"/>
    </location>
    <ligand>
        <name>ATP</name>
        <dbReference type="ChEBI" id="CHEBI:30616"/>
    </ligand>
</feature>
<dbReference type="OrthoDB" id="9803432at2"/>
<dbReference type="Gene3D" id="2.30.30.940">
    <property type="match status" value="1"/>
</dbReference>
<evidence type="ECO:0000256" key="3">
    <source>
        <dbReference type="HAMAP-Rule" id="MF_01487"/>
    </source>
</evidence>
<evidence type="ECO:0000259" key="4">
    <source>
        <dbReference type="Pfam" id="PF13538"/>
    </source>
</evidence>
<dbReference type="EMBL" id="AVPS01000004">
    <property type="protein sequence ID" value="KGM52101.1"/>
    <property type="molecule type" value="Genomic_DNA"/>
</dbReference>
<gene>
    <name evidence="3" type="primary">recD</name>
    <name evidence="5" type="ORF">N792_07140</name>
</gene>
<reference evidence="5 6" key="1">
    <citation type="submission" date="2013-08" db="EMBL/GenBank/DDBJ databases">
        <title>Genome sequencing of Lysobacter.</title>
        <authorList>
            <person name="Zhang S."/>
            <person name="Wang G."/>
        </authorList>
    </citation>
    <scope>NUCLEOTIDE SEQUENCE [LARGE SCALE GENOMIC DNA]</scope>
    <source>
        <strain evidence="5 6">Ko07</strain>
    </source>
</reference>
<dbReference type="RefSeq" id="WP_052103528.1">
    <property type="nucleotide sequence ID" value="NZ_AVPS01000004.1"/>
</dbReference>
<keyword evidence="3" id="KW-0234">DNA repair</keyword>
<organism evidence="5 6">
    <name type="scientific">Lysobacter concretionis Ko07 = DSM 16239</name>
    <dbReference type="NCBI Taxonomy" id="1122185"/>
    <lineage>
        <taxon>Bacteria</taxon>
        <taxon>Pseudomonadati</taxon>
        <taxon>Pseudomonadota</taxon>
        <taxon>Gammaproteobacteria</taxon>
        <taxon>Lysobacterales</taxon>
        <taxon>Lysobacteraceae</taxon>
        <taxon>Novilysobacter</taxon>
    </lineage>
</organism>
<dbReference type="GO" id="GO:0008854">
    <property type="term" value="F:exodeoxyribonuclease V activity"/>
    <property type="evidence" value="ECO:0007669"/>
    <property type="project" value="InterPro"/>
</dbReference>
<dbReference type="Pfam" id="PF13538">
    <property type="entry name" value="UvrD_C_2"/>
    <property type="match status" value="1"/>
</dbReference>
<dbReference type="GO" id="GO:0003677">
    <property type="term" value="F:DNA binding"/>
    <property type="evidence" value="ECO:0007669"/>
    <property type="project" value="UniProtKB-UniRule"/>
</dbReference>
<comment type="function">
    <text evidence="3">A helicase/nuclease that prepares dsDNA breaks (DSB) for recombinational DNA repair. Binds to DSBs and unwinds DNA via a highly rapid and processive ATP-dependent bidirectional helicase activity. Unwinds dsDNA until it encounters a Chi (crossover hotspot instigator) sequence from the 3' direction. Cuts ssDNA a few nucleotides 3' to the Chi site. The properties and activities of the enzyme are changed at Chi. The Chi-altered holoenzyme produces a long 3'-ssDNA overhang and facilitates RecA-binding to the ssDNA for homologous DNA recombination and repair. Holoenzyme degrades any linearized DNA that is unable to undergo homologous recombination. In the holoenzyme this subunit has ssDNA-dependent ATPase and 5'-3' helicase activity. When added to pre-assembled RecBC greatly stimulates nuclease activity and augments holoenzyme processivity. Negatively regulates the RecA-loading ability of RecBCD.</text>
</comment>
<accession>A0A0A0EM56</accession>
<evidence type="ECO:0000313" key="6">
    <source>
        <dbReference type="Proteomes" id="UP000030017"/>
    </source>
</evidence>
<dbReference type="eggNOG" id="COG0507">
    <property type="taxonomic scope" value="Bacteria"/>
</dbReference>
<name>A0A0A0EM56_9GAMM</name>
<evidence type="ECO:0000313" key="5">
    <source>
        <dbReference type="EMBL" id="KGM52101.1"/>
    </source>
</evidence>
<keyword evidence="3" id="KW-0378">Hydrolase</keyword>
<dbReference type="InterPro" id="IPR006344">
    <property type="entry name" value="RecD"/>
</dbReference>
<dbReference type="Proteomes" id="UP000030017">
    <property type="component" value="Unassembled WGS sequence"/>
</dbReference>
<dbReference type="STRING" id="1122185.N792_07140"/>
<comment type="caution">
    <text evidence="5">The sequence shown here is derived from an EMBL/GenBank/DDBJ whole genome shotgun (WGS) entry which is preliminary data.</text>
</comment>
<keyword evidence="3" id="KW-0413">Isomerase</keyword>
<dbReference type="HAMAP" id="MF_01487">
    <property type="entry name" value="RecD"/>
    <property type="match status" value="1"/>
</dbReference>
<proteinExistence type="inferred from homology"/>
<comment type="miscellaneous">
    <text evidence="3">In the RecBCD complex, RecB has a slow 3'-5' helicase, an exonuclease activity and loads RecA onto ssDNA, RecD has a fast 5'-3' helicase activity, while RecC stimulates the ATPase and processivity of the RecB helicase and contributes to recognition of the Chi site.</text>
</comment>
<dbReference type="GO" id="GO:0009338">
    <property type="term" value="C:exodeoxyribonuclease V complex"/>
    <property type="evidence" value="ECO:0007669"/>
    <property type="project" value="InterPro"/>
</dbReference>
<dbReference type="GO" id="GO:0016887">
    <property type="term" value="F:ATP hydrolysis activity"/>
    <property type="evidence" value="ECO:0007669"/>
    <property type="project" value="RHEA"/>
</dbReference>
<evidence type="ECO:0000256" key="1">
    <source>
        <dbReference type="ARBA" id="ARBA00022741"/>
    </source>
</evidence>
<dbReference type="AlphaFoldDB" id="A0A0A0EM56"/>
<dbReference type="GO" id="GO:0000724">
    <property type="term" value="P:double-strand break repair via homologous recombination"/>
    <property type="evidence" value="ECO:0007669"/>
    <property type="project" value="UniProtKB-UniRule"/>
</dbReference>
<comment type="subunit">
    <text evidence="3">Heterotrimer of RecB, RecC and RecD. All subunits contribute to DNA-binding.</text>
</comment>
<dbReference type="NCBIfam" id="TIGR01447">
    <property type="entry name" value="recD"/>
    <property type="match status" value="1"/>
</dbReference>
<keyword evidence="3" id="KW-0269">Exonuclease</keyword>
<keyword evidence="3" id="KW-0227">DNA damage</keyword>
<dbReference type="GO" id="GO:0017116">
    <property type="term" value="F:single-stranded DNA helicase activity"/>
    <property type="evidence" value="ECO:0007669"/>
    <property type="project" value="TreeGrafter"/>
</dbReference>
<keyword evidence="3" id="KW-0238">DNA-binding</keyword>
<dbReference type="InterPro" id="IPR027417">
    <property type="entry name" value="P-loop_NTPase"/>
</dbReference>
<keyword evidence="6" id="KW-1185">Reference proteome</keyword>
<comment type="similarity">
    <text evidence="3">Belongs to the RecD family.</text>
</comment>
<dbReference type="SUPFAM" id="SSF52540">
    <property type="entry name" value="P-loop containing nucleoside triphosphate hydrolases"/>
    <property type="match status" value="1"/>
</dbReference>
<dbReference type="GO" id="GO:0005524">
    <property type="term" value="F:ATP binding"/>
    <property type="evidence" value="ECO:0007669"/>
    <property type="project" value="UniProtKB-UniRule"/>
</dbReference>
<feature type="domain" description="UvrD-like helicase C-terminal" evidence="4">
    <location>
        <begin position="545"/>
        <end position="590"/>
    </location>
</feature>
<dbReference type="CDD" id="cd17933">
    <property type="entry name" value="DEXSc_RecD-like"/>
    <property type="match status" value="1"/>
</dbReference>
<dbReference type="Gene3D" id="3.40.50.300">
    <property type="entry name" value="P-loop containing nucleotide triphosphate hydrolases"/>
    <property type="match status" value="3"/>
</dbReference>
<sequence length="627" mass="67684">MSYGFDALPAGSFAEAWRPLERALYRWVIGHQGSTLLARVAAWASLADGRGDTALWLSGGVESGSEMPALNEAEIAALAAEPMVGSPDTDAATPVPFVLDADGRFYLWRNYRHEVAVADAVMRRRDQADAVTVAEDDIDTLFHGIDDNTVAQQRLAVRRVAGRKLFVLTGGPGTGKTTTVLRMLLMLQRPSSRPLTIQVAAPTGKAAQRLVQSLREGKQKLRRHADKPLPADWLPLLENVPDHEALTLHRLLGYRPYDNVFARDAKDPIPADIVVVDEASMVDLAMLRGLLDAVRPDATLILVGDADQLTSVAAGSVLMDLVTAMDPAAGEGGDEERAGDATDTDDLVKLRHSFRAEQYLVDINQAINAGDAGALQLAMAAAAEHARHIAIDTPQELGRQVERWSKRIAKTDELRASSDGVTDASGKGPVEAALDALARRQLLCAMREGPYGATAVNQAIEHRLRKEWDEEPGREWYPGRAVIIVRNDYTAGLFNGDVGICLADADGHLRVWFEGSPESVAGDDAQPARRFRSFAPNALPPHESAFAITIHKSQGSEYAHVAVLLPPDAESRILSRQLLYTGVSRAKRSVELWAGDAALATAVTHSVQRQGGVAAKLAQRNDGGRSP</sequence>
<protein>
    <recommendedName>
        <fullName evidence="3">RecBCD enzyme subunit RecD</fullName>
        <ecNumber evidence="3">5.6.2.3</ecNumber>
    </recommendedName>
    <alternativeName>
        <fullName evidence="3">DNA 5'-3' helicase subunit RecD</fullName>
    </alternativeName>
    <alternativeName>
        <fullName evidence="3">Exonuclease V subunit RecD</fullName>
        <shortName evidence="3">ExoV subunit RecD</shortName>
    </alternativeName>
    <alternativeName>
        <fullName evidence="3">Helicase/nuclease RecBCD subunit RecD</fullName>
    </alternativeName>
</protein>
<comment type="catalytic activity">
    <reaction evidence="3">
        <text>ATP + H2O = ADP + phosphate + H(+)</text>
        <dbReference type="Rhea" id="RHEA:13065"/>
        <dbReference type="ChEBI" id="CHEBI:15377"/>
        <dbReference type="ChEBI" id="CHEBI:15378"/>
        <dbReference type="ChEBI" id="CHEBI:30616"/>
        <dbReference type="ChEBI" id="CHEBI:43474"/>
        <dbReference type="ChEBI" id="CHEBI:456216"/>
        <dbReference type="EC" id="5.6.2.3"/>
    </reaction>
</comment>
<keyword evidence="3" id="KW-0540">Nuclease</keyword>
<keyword evidence="3" id="KW-0347">Helicase</keyword>
<dbReference type="Pfam" id="PF13245">
    <property type="entry name" value="AAA_19"/>
    <property type="match status" value="1"/>
</dbReference>